<dbReference type="GO" id="GO:0007586">
    <property type="term" value="P:digestion"/>
    <property type="evidence" value="ECO:0007669"/>
    <property type="project" value="UniProtKB-KW"/>
</dbReference>
<keyword evidence="3" id="KW-1015">Disulfide bond</keyword>
<dbReference type="SMART" id="SM00020">
    <property type="entry name" value="Tryp_SPc"/>
    <property type="match status" value="1"/>
</dbReference>
<name>A0A672FYF1_SALFA</name>
<sequence length="291" mass="32151">MLWLGESILYFSSVIVFSHENKQCDVKSDAAGLATSSELHRQRRLVGGSTCRRTERRYHVKLVATNGTHASRCGGSLISPQWILTAAHCWEPGWTMSATVGVHPVPVEQPQVITEHEIFQDQNQNGHDIMLLKLPKRSKIQGVALPNCRNRPTIGASVRMAGYGADRMGPNNEKLSDESSTLQCADLDIVNCTRLQNIMNMYARNPLNFKARAKLYQHWFCVQSPGKDTCPGDSGGGMVSRGKIYGVHSFTGDPSFACTEAAGVMDVCSYMKWIKATIKEPKKSKLNCFTG</sequence>
<evidence type="ECO:0000259" key="6">
    <source>
        <dbReference type="PROSITE" id="PS50240"/>
    </source>
</evidence>
<keyword evidence="8" id="KW-1185">Reference proteome</keyword>
<dbReference type="Gene3D" id="2.40.10.10">
    <property type="entry name" value="Trypsin-like serine proteases"/>
    <property type="match status" value="1"/>
</dbReference>
<dbReference type="PROSITE" id="PS00134">
    <property type="entry name" value="TRYPSIN_HIS"/>
    <property type="match status" value="1"/>
</dbReference>
<proteinExistence type="inferred from homology"/>
<dbReference type="Ensembl" id="ENSSFAT00005012119.1">
    <property type="protein sequence ID" value="ENSSFAP00005011628.1"/>
    <property type="gene ID" value="ENSSFAG00005006489.1"/>
</dbReference>
<evidence type="ECO:0000256" key="5">
    <source>
        <dbReference type="ARBA" id="ARBA00038868"/>
    </source>
</evidence>
<dbReference type="InterPro" id="IPR050430">
    <property type="entry name" value="Peptidase_S1"/>
</dbReference>
<dbReference type="GO" id="GO:0006508">
    <property type="term" value="P:proteolysis"/>
    <property type="evidence" value="ECO:0007669"/>
    <property type="project" value="InterPro"/>
</dbReference>
<dbReference type="AlphaFoldDB" id="A0A672FYF1"/>
<feature type="domain" description="Peptidase S1" evidence="6">
    <location>
        <begin position="45"/>
        <end position="279"/>
    </location>
</feature>
<dbReference type="Proteomes" id="UP000472267">
    <property type="component" value="Chromosome 6"/>
</dbReference>
<dbReference type="CDD" id="cd00190">
    <property type="entry name" value="Tryp_SPc"/>
    <property type="match status" value="1"/>
</dbReference>
<dbReference type="PRINTS" id="PR00722">
    <property type="entry name" value="CHYMOTRYPSIN"/>
</dbReference>
<comment type="catalytic activity">
    <reaction evidence="4">
        <text>Preferential cleavage: Arg-|-Xaa, Lys-|-Xaa.</text>
        <dbReference type="EC" id="3.4.21.4"/>
    </reaction>
</comment>
<dbReference type="PANTHER" id="PTHR24276:SF97">
    <property type="entry name" value="GH13245P2-RELATED"/>
    <property type="match status" value="1"/>
</dbReference>
<dbReference type="GO" id="GO:0004252">
    <property type="term" value="F:serine-type endopeptidase activity"/>
    <property type="evidence" value="ECO:0007669"/>
    <property type="project" value="UniProtKB-EC"/>
</dbReference>
<evidence type="ECO:0000313" key="8">
    <source>
        <dbReference type="Proteomes" id="UP000472267"/>
    </source>
</evidence>
<protein>
    <recommendedName>
        <fullName evidence="5">trypsin</fullName>
        <ecNumber evidence="5">3.4.21.4</ecNumber>
    </recommendedName>
</protein>
<dbReference type="OMA" id="NNEHDIM"/>
<evidence type="ECO:0000256" key="1">
    <source>
        <dbReference type="ARBA" id="ARBA00007664"/>
    </source>
</evidence>
<evidence type="ECO:0000256" key="4">
    <source>
        <dbReference type="ARBA" id="ARBA00036320"/>
    </source>
</evidence>
<dbReference type="PROSITE" id="PS50240">
    <property type="entry name" value="TRYPSIN_DOM"/>
    <property type="match status" value="1"/>
</dbReference>
<dbReference type="InterPro" id="IPR043504">
    <property type="entry name" value="Peptidase_S1_PA_chymotrypsin"/>
</dbReference>
<dbReference type="InterPro" id="IPR009003">
    <property type="entry name" value="Peptidase_S1_PA"/>
</dbReference>
<reference evidence="7" key="3">
    <citation type="submission" date="2025-09" db="UniProtKB">
        <authorList>
            <consortium name="Ensembl"/>
        </authorList>
    </citation>
    <scope>IDENTIFICATION</scope>
</reference>
<dbReference type="Pfam" id="PF00089">
    <property type="entry name" value="Trypsin"/>
    <property type="match status" value="1"/>
</dbReference>
<organism evidence="7 8">
    <name type="scientific">Salarias fasciatus</name>
    <name type="common">Jewelled blenny</name>
    <name type="synonym">Blennius fasciatus</name>
    <dbReference type="NCBI Taxonomy" id="181472"/>
    <lineage>
        <taxon>Eukaryota</taxon>
        <taxon>Metazoa</taxon>
        <taxon>Chordata</taxon>
        <taxon>Craniata</taxon>
        <taxon>Vertebrata</taxon>
        <taxon>Euteleostomi</taxon>
        <taxon>Actinopterygii</taxon>
        <taxon>Neopterygii</taxon>
        <taxon>Teleostei</taxon>
        <taxon>Neoteleostei</taxon>
        <taxon>Acanthomorphata</taxon>
        <taxon>Ovalentaria</taxon>
        <taxon>Blenniimorphae</taxon>
        <taxon>Blenniiformes</taxon>
        <taxon>Blennioidei</taxon>
        <taxon>Blenniidae</taxon>
        <taxon>Salariinae</taxon>
        <taxon>Salarias</taxon>
    </lineage>
</organism>
<dbReference type="InterPro" id="IPR001314">
    <property type="entry name" value="Peptidase_S1A"/>
</dbReference>
<evidence type="ECO:0000313" key="7">
    <source>
        <dbReference type="Ensembl" id="ENSSFAP00005011628.1"/>
    </source>
</evidence>
<keyword evidence="2" id="KW-0222">Digestion</keyword>
<dbReference type="InterPro" id="IPR001254">
    <property type="entry name" value="Trypsin_dom"/>
</dbReference>
<evidence type="ECO:0000256" key="2">
    <source>
        <dbReference type="ARBA" id="ARBA00022757"/>
    </source>
</evidence>
<dbReference type="SUPFAM" id="SSF50494">
    <property type="entry name" value="Trypsin-like serine proteases"/>
    <property type="match status" value="1"/>
</dbReference>
<reference evidence="7" key="1">
    <citation type="submission" date="2019-06" db="EMBL/GenBank/DDBJ databases">
        <authorList>
            <consortium name="Wellcome Sanger Institute Data Sharing"/>
        </authorList>
    </citation>
    <scope>NUCLEOTIDE SEQUENCE [LARGE SCALE GENOMIC DNA]</scope>
</reference>
<dbReference type="PANTHER" id="PTHR24276">
    <property type="entry name" value="POLYSERASE-RELATED"/>
    <property type="match status" value="1"/>
</dbReference>
<evidence type="ECO:0000256" key="3">
    <source>
        <dbReference type="ARBA" id="ARBA00023157"/>
    </source>
</evidence>
<dbReference type="InterPro" id="IPR018114">
    <property type="entry name" value="TRYPSIN_HIS"/>
</dbReference>
<dbReference type="EC" id="3.4.21.4" evidence="5"/>
<comment type="similarity">
    <text evidence="1">Belongs to the peptidase S1 family.</text>
</comment>
<accession>A0A672FYF1</accession>
<dbReference type="InParanoid" id="A0A672FYF1"/>
<reference evidence="7" key="2">
    <citation type="submission" date="2025-08" db="UniProtKB">
        <authorList>
            <consortium name="Ensembl"/>
        </authorList>
    </citation>
    <scope>IDENTIFICATION</scope>
</reference>